<evidence type="ECO:0000256" key="1">
    <source>
        <dbReference type="SAM" id="MobiDB-lite"/>
    </source>
</evidence>
<accession>A0A6P5APA4</accession>
<dbReference type="RefSeq" id="XP_019644917.1">
    <property type="nucleotide sequence ID" value="XM_019789358.1"/>
</dbReference>
<feature type="compositionally biased region" description="Polar residues" evidence="1">
    <location>
        <begin position="426"/>
        <end position="457"/>
    </location>
</feature>
<gene>
    <name evidence="3" type="primary">LOC109485691</name>
</gene>
<protein>
    <submittedName>
        <fullName evidence="3">Uncharacterized protein LOC109485691</fullName>
    </submittedName>
</protein>
<dbReference type="AlphaFoldDB" id="A0A6P5APA4"/>
<dbReference type="KEGG" id="bbel:109485691"/>
<proteinExistence type="predicted"/>
<feature type="region of interest" description="Disordered" evidence="1">
    <location>
        <begin position="426"/>
        <end position="473"/>
    </location>
</feature>
<feature type="region of interest" description="Disordered" evidence="1">
    <location>
        <begin position="294"/>
        <end position="314"/>
    </location>
</feature>
<sequence length="473" mass="53414">MKREGDGMPWTAPRKCKRSRLCVSTAGSPDGHLHLVLHFKRRSSFLSLTPSNRVETAQEHRRKPCVDRRVSGKIVKPQRVGSKSRTVGEAKKRTTQLKSVHELEMKSPKSCESHGLESGNKSYVNKVADQKVPEPSTLMRKEERTSHTKEKPMCSKSGKEHRNSTNHTRRYKQYKVKYNGYPSHKHFTPLLNLRTGTTTKTCVKRTPKPNPCHKVMQYNSGHCSEPSENGVCAVESQQKPSLKKKSELACVGTTVEDSRQSKWYVSPITHTRNEEKQLKHIDEKRCNQGEKLAKTKTMSDTATQKLHPDSNRKDSKWEVTEIEYKKKQTVSDNQKLGKLNKSGMKSAIMEVESTTALSIGLFPTCPWEVESDDSSDDSDGEKTEVKLTELGNEQQTVPDNQQLSKVHEPAWKLQGATCETTIESEVQHRNTSCTKAESTRSPTGTSGAMRQKNTAETGRSEKKNFLKEGQMMM</sequence>
<organism evidence="2 3">
    <name type="scientific">Branchiostoma belcheri</name>
    <name type="common">Amphioxus</name>
    <dbReference type="NCBI Taxonomy" id="7741"/>
    <lineage>
        <taxon>Eukaryota</taxon>
        <taxon>Metazoa</taxon>
        <taxon>Chordata</taxon>
        <taxon>Cephalochordata</taxon>
        <taxon>Leptocardii</taxon>
        <taxon>Amphioxiformes</taxon>
        <taxon>Branchiostomatidae</taxon>
        <taxon>Branchiostoma</taxon>
    </lineage>
</organism>
<keyword evidence="2" id="KW-1185">Reference proteome</keyword>
<evidence type="ECO:0000313" key="3">
    <source>
        <dbReference type="RefSeq" id="XP_019644917.1"/>
    </source>
</evidence>
<dbReference type="Proteomes" id="UP000515135">
    <property type="component" value="Unplaced"/>
</dbReference>
<feature type="compositionally biased region" description="Basic and acidic residues" evidence="1">
    <location>
        <begin position="139"/>
        <end position="163"/>
    </location>
</feature>
<name>A0A6P5APA4_BRABE</name>
<reference evidence="3" key="1">
    <citation type="submission" date="2025-08" db="UniProtKB">
        <authorList>
            <consortium name="RefSeq"/>
        </authorList>
    </citation>
    <scope>IDENTIFICATION</scope>
    <source>
        <tissue evidence="3">Gonad</tissue>
    </source>
</reference>
<dbReference type="GeneID" id="109485691"/>
<dbReference type="OrthoDB" id="10658009at2759"/>
<evidence type="ECO:0000313" key="2">
    <source>
        <dbReference type="Proteomes" id="UP000515135"/>
    </source>
</evidence>
<feature type="region of interest" description="Disordered" evidence="1">
    <location>
        <begin position="131"/>
        <end position="166"/>
    </location>
</feature>